<sequence length="820" mass="90772">MIEYRMMNKIKEEQFSMLEGGTIYGYDQSPIVLVPSSNKYQKHTSGIEQNYYSILCTESNRNQSVKYNFQGYINEPNIIYHFKNQKYMYQAMELYLCPTLETMKEFPFLSSFLHQQSEDTSSIHGAIVISHRSLTNAPKLYSCFFLTNQGPLSPDAAQIERLFDVHDSMKEMNQSEPNYVTMNDFIQDIPIISETTLNHTNLTVLFYKTPIVIRFPHLMNPTPTPRLLQDVANSSKGCSCNMQEGFGFGSPSIIEGMDNCKKTIDWMGKESCLECNGGYVLDGNIPAHCKELAGTTHNNNNSYHCENGKADMTGAERCGECNSGYMLSGIPSRCVPNGIGSNNNSYHCENGQADMTGAARCGSCNEGYILSGAPSICVPNGSNIGAVGSGAIRKVTDNLKTGGSKIGGVQSSQAKNVFPNLVQNGNSKNYGQVASSCDKKAPANFDRSNIPKTPTTYSGRKISPIAGAKINSDATCKVFDEAMQTNLNNVLSKGPSGVENILQGIFDYRQNNDGLNPFIGGSGTNPETGGTGIDCYHEYVKNFWGNETNFTNYLIQSGVTAPPYYNYWNAELGPTTNYGFNPASIFYNLNGQCYDTTTVAFNIGRAEKYGINALADIKDAVFLDISSAANTAASSAQKAMDWLTGQGTNCSSTKGPTMTIEVPIIDDPEYTYQECSMIPGDETTVEPVYYTSQQQFFNMNNSLIGIVFYFIIFLMVYFGTPFLYYFMMCIVLKHGYNYTGTSTLGEYLRKPQSGIFGKSRGLSFIFNALYWVTVFIIYMVTFIPGVNLKQLNTLIILMIIFWVIGYIGVKNNQPPDSCFY</sequence>
<feature type="transmembrane region" description="Helical" evidence="1">
    <location>
        <begin position="703"/>
        <end position="726"/>
    </location>
</feature>
<evidence type="ECO:0000256" key="1">
    <source>
        <dbReference type="SAM" id="Phobius"/>
    </source>
</evidence>
<dbReference type="SUPFAM" id="SSF57184">
    <property type="entry name" value="Growth factor receptor domain"/>
    <property type="match status" value="1"/>
</dbReference>
<keyword evidence="1" id="KW-1133">Transmembrane helix</keyword>
<accession>A0A6C0HVN3</accession>
<proteinExistence type="predicted"/>
<organism evidence="2">
    <name type="scientific">viral metagenome</name>
    <dbReference type="NCBI Taxonomy" id="1070528"/>
    <lineage>
        <taxon>unclassified sequences</taxon>
        <taxon>metagenomes</taxon>
        <taxon>organismal metagenomes</taxon>
    </lineage>
</organism>
<dbReference type="EMBL" id="MN740016">
    <property type="protein sequence ID" value="QHT84225.1"/>
    <property type="molecule type" value="Genomic_DNA"/>
</dbReference>
<dbReference type="InterPro" id="IPR009030">
    <property type="entry name" value="Growth_fac_rcpt_cys_sf"/>
</dbReference>
<feature type="transmembrane region" description="Helical" evidence="1">
    <location>
        <begin position="791"/>
        <end position="809"/>
    </location>
</feature>
<protein>
    <submittedName>
        <fullName evidence="2">Uncharacterized protein</fullName>
    </submittedName>
</protein>
<keyword evidence="1" id="KW-0472">Membrane</keyword>
<dbReference type="AlphaFoldDB" id="A0A6C0HVN3"/>
<evidence type="ECO:0000313" key="2">
    <source>
        <dbReference type="EMBL" id="QHT84225.1"/>
    </source>
</evidence>
<name>A0A6C0HVN3_9ZZZZ</name>
<reference evidence="2" key="1">
    <citation type="journal article" date="2020" name="Nature">
        <title>Giant virus diversity and host interactions through global metagenomics.</title>
        <authorList>
            <person name="Schulz F."/>
            <person name="Roux S."/>
            <person name="Paez-Espino D."/>
            <person name="Jungbluth S."/>
            <person name="Walsh D.A."/>
            <person name="Denef V.J."/>
            <person name="McMahon K.D."/>
            <person name="Konstantinidis K.T."/>
            <person name="Eloe-Fadrosh E.A."/>
            <person name="Kyrpides N.C."/>
            <person name="Woyke T."/>
        </authorList>
    </citation>
    <scope>NUCLEOTIDE SEQUENCE</scope>
    <source>
        <strain evidence="2">GVMAG-M-3300023184-16</strain>
    </source>
</reference>
<keyword evidence="1" id="KW-0812">Transmembrane</keyword>
<feature type="transmembrane region" description="Helical" evidence="1">
    <location>
        <begin position="764"/>
        <end position="785"/>
    </location>
</feature>